<dbReference type="Gene3D" id="3.40.190.10">
    <property type="entry name" value="Periplasmic binding protein-like II"/>
    <property type="match status" value="2"/>
</dbReference>
<dbReference type="InterPro" id="IPR011862">
    <property type="entry name" value="Phos-bd"/>
</dbReference>
<evidence type="ECO:0000256" key="4">
    <source>
        <dbReference type="RuleBase" id="RU367119"/>
    </source>
</evidence>
<dbReference type="RefSeq" id="WP_085051701.1">
    <property type="nucleotide sequence ID" value="NZ_LNQR01000034.1"/>
</dbReference>
<feature type="chain" id="PRO_5044976719" description="Phosphate-binding protein" evidence="4">
    <location>
        <begin position="22"/>
        <end position="269"/>
    </location>
</feature>
<feature type="signal peptide" evidence="4">
    <location>
        <begin position="1"/>
        <end position="21"/>
    </location>
</feature>
<gene>
    <name evidence="6" type="ORF">ASN18_1056</name>
</gene>
<sequence length="269" mass="29209">MKGLQALLLMCIMLFSVYAQAEESLRIDGSTTVLPIAQKAAEEFNKKNPNIKVSVTGSGSGNGIKALMDGTTDVATSSREAKEKEVAAAKSKGIEMTPFIVAYDGIVPVVHPSMKIDKITMEQLRDIYNGKINSWKDIGGPARPITVVSRDTSSGTYEVWEEKVMKKDLVRADALLVASNGQAVQTVAQNPFALGYVGIGYMDKSVKPLLVNDVKDSPETVRNGRWPIARGLYMYTKGKPAGNIAKFIDFVMSKEGQDIVNAVKFVSLK</sequence>
<keyword evidence="7" id="KW-1185">Reference proteome</keyword>
<dbReference type="CDD" id="cd13566">
    <property type="entry name" value="PBP2_phosphate"/>
    <property type="match status" value="1"/>
</dbReference>
<keyword evidence="3 4" id="KW-0732">Signal</keyword>
<evidence type="ECO:0000259" key="5">
    <source>
        <dbReference type="Pfam" id="PF12849"/>
    </source>
</evidence>
<dbReference type="PANTHER" id="PTHR30570">
    <property type="entry name" value="PERIPLASMIC PHOSPHATE BINDING COMPONENT OF PHOSPHATE ABC TRANSPORTER"/>
    <property type="match status" value="1"/>
</dbReference>
<dbReference type="InterPro" id="IPR024370">
    <property type="entry name" value="PBP_domain"/>
</dbReference>
<evidence type="ECO:0000256" key="2">
    <source>
        <dbReference type="ARBA" id="ARBA00022448"/>
    </source>
</evidence>
<evidence type="ECO:0000313" key="6">
    <source>
        <dbReference type="EMBL" id="KWT90972.1"/>
    </source>
</evidence>
<reference evidence="6 7" key="1">
    <citation type="submission" date="2015-11" db="EMBL/GenBank/DDBJ databases">
        <authorList>
            <person name="Lin W."/>
        </authorList>
    </citation>
    <scope>NUCLEOTIDE SEQUENCE [LARGE SCALE GENOMIC DNA]</scope>
    <source>
        <strain evidence="6 7">HCH-1</strain>
    </source>
</reference>
<dbReference type="Pfam" id="PF12849">
    <property type="entry name" value="PBP_like_2"/>
    <property type="match status" value="1"/>
</dbReference>
<keyword evidence="2 4" id="KW-0813">Transport</keyword>
<evidence type="ECO:0000313" key="7">
    <source>
        <dbReference type="Proteomes" id="UP000060487"/>
    </source>
</evidence>
<evidence type="ECO:0000256" key="3">
    <source>
        <dbReference type="ARBA" id="ARBA00022729"/>
    </source>
</evidence>
<feature type="domain" description="PBP" evidence="5">
    <location>
        <begin position="19"/>
        <end position="255"/>
    </location>
</feature>
<dbReference type="InterPro" id="IPR050811">
    <property type="entry name" value="Phosphate_ABC_transporter"/>
</dbReference>
<dbReference type="NCBIfam" id="TIGR02136">
    <property type="entry name" value="ptsS_2"/>
    <property type="match status" value="1"/>
</dbReference>
<accession>A0ABR5SH31</accession>
<comment type="function">
    <text evidence="4">Involved in the system for phosphate transport across the cytoplasmic membrane.</text>
</comment>
<protein>
    <recommendedName>
        <fullName evidence="4">Phosphate-binding protein</fullName>
    </recommendedName>
</protein>
<dbReference type="EMBL" id="LNQR01000034">
    <property type="protein sequence ID" value="KWT90972.1"/>
    <property type="molecule type" value="Genomic_DNA"/>
</dbReference>
<dbReference type="Proteomes" id="UP000060487">
    <property type="component" value="Unassembled WGS sequence"/>
</dbReference>
<organism evidence="6 7">
    <name type="scientific">Candidatus Magnetominusculus xianensis</name>
    <dbReference type="NCBI Taxonomy" id="1748249"/>
    <lineage>
        <taxon>Bacteria</taxon>
        <taxon>Pseudomonadati</taxon>
        <taxon>Nitrospirota</taxon>
        <taxon>Nitrospiria</taxon>
        <taxon>Nitrospirales</taxon>
        <taxon>Nitrospiraceae</taxon>
        <taxon>Candidatus Magnetominusculus</taxon>
    </lineage>
</organism>
<comment type="similarity">
    <text evidence="1 4">Belongs to the PstS family.</text>
</comment>
<keyword evidence="4" id="KW-0592">Phosphate transport</keyword>
<proteinExistence type="inferred from homology"/>
<comment type="caution">
    <text evidence="6">The sequence shown here is derived from an EMBL/GenBank/DDBJ whole genome shotgun (WGS) entry which is preliminary data.</text>
</comment>
<dbReference type="SUPFAM" id="SSF53850">
    <property type="entry name" value="Periplasmic binding protein-like II"/>
    <property type="match status" value="1"/>
</dbReference>
<evidence type="ECO:0000256" key="1">
    <source>
        <dbReference type="ARBA" id="ARBA00008725"/>
    </source>
</evidence>
<name>A0ABR5SH31_9BACT</name>
<dbReference type="PANTHER" id="PTHR30570:SF1">
    <property type="entry name" value="PHOSPHATE-BINDING PROTEIN PSTS"/>
    <property type="match status" value="1"/>
</dbReference>